<reference evidence="1" key="1">
    <citation type="submission" date="2020-04" db="EMBL/GenBank/DDBJ databases">
        <authorList>
            <person name="Chiriac C."/>
            <person name="Salcher M."/>
            <person name="Ghai R."/>
            <person name="Kavagutti S V."/>
        </authorList>
    </citation>
    <scope>NUCLEOTIDE SEQUENCE</scope>
</reference>
<gene>
    <name evidence="1" type="ORF">UFOVP131_16</name>
</gene>
<organism evidence="1">
    <name type="scientific">uncultured Caudovirales phage</name>
    <dbReference type="NCBI Taxonomy" id="2100421"/>
    <lineage>
        <taxon>Viruses</taxon>
        <taxon>Duplodnaviria</taxon>
        <taxon>Heunggongvirae</taxon>
        <taxon>Uroviricota</taxon>
        <taxon>Caudoviricetes</taxon>
        <taxon>Peduoviridae</taxon>
        <taxon>Maltschvirus</taxon>
        <taxon>Maltschvirus maltsch</taxon>
    </lineage>
</organism>
<proteinExistence type="predicted"/>
<dbReference type="EMBL" id="LR796252">
    <property type="protein sequence ID" value="CAB4131745.1"/>
    <property type="molecule type" value="Genomic_DNA"/>
</dbReference>
<sequence length="152" mass="17556">MGKYSNDMLKKFDGSWPRELLGLVCGDYLGGGMTREVYRFAPDEDFVIKFEPNEGHFQNVAEWQLWERIAETKFAKWFAPCHRISHCGRILIARYAEPLAAINLPAEVPAFFTDLKPGNWGSYKKHPVALDYGKHLMLERGMTGRMRKADWT</sequence>
<protein>
    <submittedName>
        <fullName evidence="1">Uncharacterized protein</fullName>
    </submittedName>
</protein>
<evidence type="ECO:0000313" key="1">
    <source>
        <dbReference type="EMBL" id="CAB4131745.1"/>
    </source>
</evidence>
<accession>A0A6J5LCF3</accession>
<name>A0A6J5LCF3_9CAUD</name>